<organism evidence="2 3">
    <name type="scientific">Chryseolinea lacunae</name>
    <dbReference type="NCBI Taxonomy" id="2801331"/>
    <lineage>
        <taxon>Bacteria</taxon>
        <taxon>Pseudomonadati</taxon>
        <taxon>Bacteroidota</taxon>
        <taxon>Cytophagia</taxon>
        <taxon>Cytophagales</taxon>
        <taxon>Fulvivirgaceae</taxon>
        <taxon>Chryseolinea</taxon>
    </lineage>
</organism>
<sequence>MVDGKTIDQLRQDLDSLRSEVKRLTQIVSVLEQKTAAIDALDIEKLQALIEGIKPKK</sequence>
<evidence type="ECO:0000313" key="3">
    <source>
        <dbReference type="Proteomes" id="UP000613030"/>
    </source>
</evidence>
<name>A0ABS1KYE0_9BACT</name>
<dbReference type="RefSeq" id="WP_202014121.1">
    <property type="nucleotide sequence ID" value="NZ_JAERRB010000011.1"/>
</dbReference>
<evidence type="ECO:0008006" key="4">
    <source>
        <dbReference type="Google" id="ProtNLM"/>
    </source>
</evidence>
<reference evidence="2 3" key="1">
    <citation type="submission" date="2021-01" db="EMBL/GenBank/DDBJ databases">
        <title>Chryseolinea sp. Jin1 Genome sequencing and assembly.</title>
        <authorList>
            <person name="Kim I."/>
        </authorList>
    </citation>
    <scope>NUCLEOTIDE SEQUENCE [LARGE SCALE GENOMIC DNA]</scope>
    <source>
        <strain evidence="2 3">Jin1</strain>
    </source>
</reference>
<accession>A0ABS1KYE0</accession>
<evidence type="ECO:0000256" key="1">
    <source>
        <dbReference type="SAM" id="Coils"/>
    </source>
</evidence>
<keyword evidence="1" id="KW-0175">Coiled coil</keyword>
<keyword evidence="3" id="KW-1185">Reference proteome</keyword>
<feature type="coiled-coil region" evidence="1">
    <location>
        <begin position="7"/>
        <end position="34"/>
    </location>
</feature>
<dbReference type="Proteomes" id="UP000613030">
    <property type="component" value="Unassembled WGS sequence"/>
</dbReference>
<evidence type="ECO:0000313" key="2">
    <source>
        <dbReference type="EMBL" id="MBL0744465.1"/>
    </source>
</evidence>
<proteinExistence type="predicted"/>
<gene>
    <name evidence="2" type="ORF">JI741_24745</name>
</gene>
<comment type="caution">
    <text evidence="2">The sequence shown here is derived from an EMBL/GenBank/DDBJ whole genome shotgun (WGS) entry which is preliminary data.</text>
</comment>
<dbReference type="EMBL" id="JAERRB010000011">
    <property type="protein sequence ID" value="MBL0744465.1"/>
    <property type="molecule type" value="Genomic_DNA"/>
</dbReference>
<protein>
    <recommendedName>
        <fullName evidence="4">SlyX protein</fullName>
    </recommendedName>
</protein>